<feature type="compositionally biased region" description="Polar residues" evidence="2">
    <location>
        <begin position="946"/>
        <end position="958"/>
    </location>
</feature>
<feature type="compositionally biased region" description="Low complexity" evidence="2">
    <location>
        <begin position="1785"/>
        <end position="1799"/>
    </location>
</feature>
<feature type="compositionally biased region" description="Polar residues" evidence="2">
    <location>
        <begin position="1"/>
        <end position="10"/>
    </location>
</feature>
<feature type="region of interest" description="Disordered" evidence="2">
    <location>
        <begin position="1343"/>
        <end position="1381"/>
    </location>
</feature>
<feature type="transmembrane region" description="Helical" evidence="3">
    <location>
        <begin position="1453"/>
        <end position="1476"/>
    </location>
</feature>
<dbReference type="Gene3D" id="1.20.58.340">
    <property type="entry name" value="Magnesium transport protein CorA, transmembrane region"/>
    <property type="match status" value="1"/>
</dbReference>
<feature type="compositionally biased region" description="Basic and acidic residues" evidence="2">
    <location>
        <begin position="1743"/>
        <end position="1759"/>
    </location>
</feature>
<dbReference type="Pfam" id="PF01544">
    <property type="entry name" value="CorA"/>
    <property type="match status" value="1"/>
</dbReference>
<dbReference type="GeneID" id="98127331"/>
<dbReference type="PANTHER" id="PTHR47685:SF1">
    <property type="entry name" value="MAGNESIUM TRANSPORT PROTEIN CORA"/>
    <property type="match status" value="1"/>
</dbReference>
<dbReference type="Gene3D" id="1.25.40.20">
    <property type="entry name" value="Ankyrin repeat-containing domain"/>
    <property type="match status" value="1"/>
</dbReference>
<feature type="region of interest" description="Disordered" evidence="2">
    <location>
        <begin position="1773"/>
        <end position="1870"/>
    </location>
</feature>
<keyword evidence="5" id="KW-1185">Reference proteome</keyword>
<feature type="region of interest" description="Disordered" evidence="2">
    <location>
        <begin position="793"/>
        <end position="812"/>
    </location>
</feature>
<keyword evidence="3" id="KW-0472">Membrane</keyword>
<evidence type="ECO:0000256" key="3">
    <source>
        <dbReference type="SAM" id="Phobius"/>
    </source>
</evidence>
<feature type="compositionally biased region" description="Acidic residues" evidence="2">
    <location>
        <begin position="1047"/>
        <end position="1057"/>
    </location>
</feature>
<feature type="compositionally biased region" description="Low complexity" evidence="2">
    <location>
        <begin position="47"/>
        <end position="68"/>
    </location>
</feature>
<dbReference type="SMART" id="SM00248">
    <property type="entry name" value="ANK"/>
    <property type="match status" value="2"/>
</dbReference>
<feature type="compositionally biased region" description="Basic and acidic residues" evidence="2">
    <location>
        <begin position="933"/>
        <end position="944"/>
    </location>
</feature>
<keyword evidence="3" id="KW-0812">Transmembrane</keyword>
<dbReference type="PANTHER" id="PTHR47685">
    <property type="entry name" value="MAGNESIUM TRANSPORT PROTEIN CORA"/>
    <property type="match status" value="1"/>
</dbReference>
<evidence type="ECO:0000313" key="5">
    <source>
        <dbReference type="Proteomes" id="UP001600064"/>
    </source>
</evidence>
<gene>
    <name evidence="4" type="ORF">VTJ83DRAFT_6021</name>
</gene>
<dbReference type="EMBL" id="JAZGUE010000005">
    <property type="protein sequence ID" value="KAL2266669.1"/>
    <property type="molecule type" value="Genomic_DNA"/>
</dbReference>
<feature type="region of interest" description="Disordered" evidence="2">
    <location>
        <begin position="933"/>
        <end position="967"/>
    </location>
</feature>
<dbReference type="InterPro" id="IPR002110">
    <property type="entry name" value="Ankyrin_rpt"/>
</dbReference>
<organism evidence="4 5">
    <name type="scientific">Remersonia thermophila</name>
    <dbReference type="NCBI Taxonomy" id="72144"/>
    <lineage>
        <taxon>Eukaryota</taxon>
        <taxon>Fungi</taxon>
        <taxon>Dikarya</taxon>
        <taxon>Ascomycota</taxon>
        <taxon>Pezizomycotina</taxon>
        <taxon>Sordariomycetes</taxon>
        <taxon>Sordariomycetidae</taxon>
        <taxon>Sordariales</taxon>
        <taxon>Sordariales incertae sedis</taxon>
        <taxon>Remersonia</taxon>
    </lineage>
</organism>
<dbReference type="PROSITE" id="PS50088">
    <property type="entry name" value="ANK_REPEAT"/>
    <property type="match status" value="1"/>
</dbReference>
<evidence type="ECO:0000256" key="1">
    <source>
        <dbReference type="PROSITE-ProRule" id="PRU00023"/>
    </source>
</evidence>
<dbReference type="SUPFAM" id="SSF53474">
    <property type="entry name" value="alpha/beta-Hydrolases"/>
    <property type="match status" value="1"/>
</dbReference>
<reference evidence="4 5" key="1">
    <citation type="journal article" date="2024" name="Commun. Biol.">
        <title>Comparative genomic analysis of thermophilic fungi reveals convergent evolutionary adaptations and gene losses.</title>
        <authorList>
            <person name="Steindorff A.S."/>
            <person name="Aguilar-Pontes M.V."/>
            <person name="Robinson A.J."/>
            <person name="Andreopoulos B."/>
            <person name="LaButti K."/>
            <person name="Kuo A."/>
            <person name="Mondo S."/>
            <person name="Riley R."/>
            <person name="Otillar R."/>
            <person name="Haridas S."/>
            <person name="Lipzen A."/>
            <person name="Grimwood J."/>
            <person name="Schmutz J."/>
            <person name="Clum A."/>
            <person name="Reid I.D."/>
            <person name="Moisan M.C."/>
            <person name="Butler G."/>
            <person name="Nguyen T.T.M."/>
            <person name="Dewar K."/>
            <person name="Conant G."/>
            <person name="Drula E."/>
            <person name="Henrissat B."/>
            <person name="Hansel C."/>
            <person name="Singer S."/>
            <person name="Hutchinson M.I."/>
            <person name="de Vries R.P."/>
            <person name="Natvig D.O."/>
            <person name="Powell A.J."/>
            <person name="Tsang A."/>
            <person name="Grigoriev I.V."/>
        </authorList>
    </citation>
    <scope>NUCLEOTIDE SEQUENCE [LARGE SCALE GENOMIC DNA]</scope>
    <source>
        <strain evidence="4 5">ATCC 22073</strain>
    </source>
</reference>
<keyword evidence="3" id="KW-1133">Transmembrane helix</keyword>
<dbReference type="PROSITE" id="PS50297">
    <property type="entry name" value="ANK_REP_REGION"/>
    <property type="match status" value="1"/>
</dbReference>
<evidence type="ECO:0000313" key="4">
    <source>
        <dbReference type="EMBL" id="KAL2266669.1"/>
    </source>
</evidence>
<feature type="region of interest" description="Disordered" evidence="2">
    <location>
        <begin position="329"/>
        <end position="353"/>
    </location>
</feature>
<feature type="region of interest" description="Disordered" evidence="2">
    <location>
        <begin position="1571"/>
        <end position="1615"/>
    </location>
</feature>
<evidence type="ECO:0008006" key="6">
    <source>
        <dbReference type="Google" id="ProtNLM"/>
    </source>
</evidence>
<dbReference type="Proteomes" id="UP001600064">
    <property type="component" value="Unassembled WGS sequence"/>
</dbReference>
<feature type="compositionally biased region" description="Basic and acidic residues" evidence="2">
    <location>
        <begin position="1844"/>
        <end position="1870"/>
    </location>
</feature>
<dbReference type="Pfam" id="PF12796">
    <property type="entry name" value="Ank_2"/>
    <property type="match status" value="1"/>
</dbReference>
<feature type="region of interest" description="Disordered" evidence="2">
    <location>
        <begin position="1"/>
        <end position="74"/>
    </location>
</feature>
<dbReference type="RefSeq" id="XP_070865396.1">
    <property type="nucleotide sequence ID" value="XM_071012687.1"/>
</dbReference>
<dbReference type="InterPro" id="IPR002523">
    <property type="entry name" value="MgTranspt_CorA/ZnTranspt_ZntB"/>
</dbReference>
<accession>A0ABR4DAN6</accession>
<dbReference type="InterPro" id="IPR029058">
    <property type="entry name" value="AB_hydrolase_fold"/>
</dbReference>
<feature type="compositionally biased region" description="Basic and acidic residues" evidence="2">
    <location>
        <begin position="253"/>
        <end position="262"/>
    </location>
</feature>
<feature type="compositionally biased region" description="Basic residues" evidence="2">
    <location>
        <begin position="1697"/>
        <end position="1711"/>
    </location>
</feature>
<sequence length="1917" mass="214636">MSTPAPTSENFDGFPVLDGQDVQPGADLAAQNGQTAKGKEKDNDATRAAQPSAPSVVVAAASARTAQPGFETQDRHRTALEAPKMDFLTIPSPLHERSLTSKSEPANTGLLEIPIGPQDRVLTTQSDMPRTGRSDIAGQLQAKLGTGDVRGPEGLARRAPRLAKWGLSRTPADAKLASPRPSEQQGQGNDKAAKKAGPPRPPHEVPKIESDLKVVYAPDLVSSASPRVDIVAIHDIDETLTKAWIYRKKQKRRTPDPRDGRVPHASAGINSHDGEHGLGIAGSSVPGRSKSKQSSVPTSKKKPAYEPAKSIQEWLDGHESDLANINSTDIPAYDSGPSHQPVTAVEEPEESPWPTMLGSVPEDEDFSPTAELSDDVRRRRMRRKPTLDKKKPGNRFSAIIEDEIVSSVGRANADVLSVGRQSSVDQAFEKRVNWLSDLDMLPSEIRGARVMCYTYKGDEQVADPWEYLTKLAKDMINRLTQKRHSDTADYGRVPIVFVGHGFGALIVQRAMIRLIVETREKLKETTGFLKVAGLILLDAPAPGSLKEFPQSRSQEGKKTWTEDWLRKHNTPGAPSHKIDTLAMWSRLSLTLSAYFVPVLWHYYSATAVAAKNSEVMLAVRQSPTSHRLSRFEGPTDVDYRTIIKSIKRSLVVLTSTTKSEDLASCLAGFLKDKFPVDLRDQKGYTALHLAVRAGNPDAVKRLLYQGKASPVLKDMQGRSALNLAIQEAAQCTRACNGKIDPDQEKIYTEIITHLMKNGSRVDDKDNDGRNPWSYAEGHGTDWIRRLKDRQPILGSSSKSSLGPPVVSPPRSSAQKKACHDYEVILAEVFLQKNQGRFYDLFNLKLVPVYEAIYRAKPNALQRLENSRHKHLSADNVRCRWIHVPANNEQWIHDLMLSMRIEDGSMGGQRHEGSQLIDRYMTPQARRYKHFRTVEAGKARTEPRPNSRPTRFGGSSRNDNLAPEPDDVLQKGWKTGKAIISPDVNLGRTEADAIVIFMPILGFERHRHRKYLTHAFLEAIDAMCARNGLPDSNGRVKAGSPNPFVLDSSDDAQSDDENGTSQLYPASTPVVHAHRDARQGRDVALLKGYLDTTRPVHCRRTLDQFSYYMLSSTEARDKSQVGYRWAKDPNICPEPKNRPIVMVDQLWAWVLHDGTIITSSPSTWDGQEDFNLSAVLLQELQRNKNRPVLKSAEDLLHLILRSSVDFFRRKGPVNFQFQECFQSSINNVSEKQGQLFDNFRRTTKLLQRDTLDPQERKSQIDTLFSLDEETELLVEIMDIQDELTIVKNVLTQQRDVLTQLLRLYPKGFDEGAEEDGAEARPGASLGKGELLVLQSLVQLLRDQTDPVNPSFQGTTQGGSESKGKGSVGETLWQTPTPHGAAGTRTNVLQNRDLMFETIGIVENNMRVVRDMITYAEKVESSLENLLDLKQKHANGWEARFAREGSEESQRQGNIILVFTLVTVVFLPLSFITSFLALEIDIFPKSEETQENHWPLVDVSGYLFGISAAIFIPLIVLALYVNKLIARVKYFYLQALSAISNPDTALNPLPDKAETDHDSDLENTFVGAPSVTHCSSRYGSNKRSDRTTHAKSGPPTSYRRHRHHHSSSDSESDGSIESGSTRRYAMLFGYFVFHTNLPWIRNLWLYRQYRVSDARKGNNRWKDSYVADYPLRRFRRRVRLWVLRGLVITLALCGSRKHKKAVERDRRRKKKLQERRTREDMGGEGNMSMTSDSHASGSGSEEEEKEGKGRNGRLSGREKVDRRDFARGLVVNREKGVVKRRSKKGSRASPWPRSSWAAAGSHATEWSGTGREDADGRFSRAAGSLPERWSNDPGARRSLDWGGGDDLNRRNSFEFDPRVGGETGESQKKMDRRERLSWLRLRRNMGGRERGELVDEEKVIGETTRKGEKGPRVTVDEIH</sequence>
<feature type="compositionally biased region" description="Basic and acidic residues" evidence="2">
    <location>
        <begin position="201"/>
        <end position="210"/>
    </location>
</feature>
<protein>
    <recommendedName>
        <fullName evidence="6">Ankyrin repeat protein</fullName>
    </recommendedName>
</protein>
<feature type="repeat" description="ANK" evidence="1">
    <location>
        <begin position="682"/>
        <end position="706"/>
    </location>
</feature>
<dbReference type="SUPFAM" id="SSF48403">
    <property type="entry name" value="Ankyrin repeat"/>
    <property type="match status" value="1"/>
</dbReference>
<feature type="region of interest" description="Disordered" evidence="2">
    <location>
        <begin position="1697"/>
        <end position="1759"/>
    </location>
</feature>
<name>A0ABR4DAN6_9PEZI</name>
<dbReference type="InterPro" id="IPR050829">
    <property type="entry name" value="CorA_MIT"/>
</dbReference>
<keyword evidence="1" id="KW-0040">ANK repeat</keyword>
<feature type="region of interest" description="Disordered" evidence="2">
    <location>
        <begin position="249"/>
        <end position="307"/>
    </location>
</feature>
<feature type="region of interest" description="Disordered" evidence="2">
    <location>
        <begin position="162"/>
        <end position="210"/>
    </location>
</feature>
<comment type="caution">
    <text evidence="4">The sequence shown here is derived from an EMBL/GenBank/DDBJ whole genome shotgun (WGS) entry which is preliminary data.</text>
</comment>
<proteinExistence type="predicted"/>
<evidence type="ECO:0000256" key="2">
    <source>
        <dbReference type="SAM" id="MobiDB-lite"/>
    </source>
</evidence>
<feature type="transmembrane region" description="Helical" evidence="3">
    <location>
        <begin position="1497"/>
        <end position="1519"/>
    </location>
</feature>
<feature type="region of interest" description="Disordered" evidence="2">
    <location>
        <begin position="1032"/>
        <end position="1064"/>
    </location>
</feature>
<dbReference type="InterPro" id="IPR036770">
    <property type="entry name" value="Ankyrin_rpt-contain_sf"/>
</dbReference>